<sequence>MTPRQYSSPAVRQLAAVVEQVAPRDPARWEGRLRVPGAGGVPVQVSEQRARQLRALVGMFDRAVGRPEVAGGRVLRSVGRLFAPEVLNSVFDLVAAGELRHRAEDRGRELPVASQRVFLDCVALLAPVAAPKVSLVLPVLPLPELKPTVEAGSLEALYRGMVDLAAVGPLSRDGVALSYEQRARLLAMVAVLLDSAPRSGELAALGVADLAAGESAVGVRRRQQKGPAPRREEIAALARVHPESVRAVLGGRLEARSEATRQRVLAAVEELGPAPEVEWYALREGSRVAVSRWLEVREQVVESLPLTGSRRGLWVTLQASKAGPAGVTLLPDGLRRSYAKGIAALNWVMAGQRGWEPLPVRMEQVRRSVDVVPLDGPPG</sequence>
<protein>
    <submittedName>
        <fullName evidence="1">Uncharacterized protein</fullName>
    </submittedName>
</protein>
<dbReference type="Gene3D" id="1.10.260.40">
    <property type="entry name" value="lambda repressor-like DNA-binding domains"/>
    <property type="match status" value="1"/>
</dbReference>
<comment type="caution">
    <text evidence="1">The sequence shown here is derived from an EMBL/GenBank/DDBJ whole genome shotgun (WGS) entry which is preliminary data.</text>
</comment>
<evidence type="ECO:0000313" key="2">
    <source>
        <dbReference type="Proteomes" id="UP000469670"/>
    </source>
</evidence>
<gene>
    <name evidence="1" type="ORF">G3I50_20040</name>
</gene>
<name>A0A7K3RZ64_9ACTN</name>
<dbReference type="EMBL" id="JAAGMP010000895">
    <property type="protein sequence ID" value="NEC20518.1"/>
    <property type="molecule type" value="Genomic_DNA"/>
</dbReference>
<accession>A0A7K3RZ64</accession>
<organism evidence="1 2">
    <name type="scientific">Streptomyces parvus</name>
    <dbReference type="NCBI Taxonomy" id="66428"/>
    <lineage>
        <taxon>Bacteria</taxon>
        <taxon>Bacillati</taxon>
        <taxon>Actinomycetota</taxon>
        <taxon>Actinomycetes</taxon>
        <taxon>Kitasatosporales</taxon>
        <taxon>Streptomycetaceae</taxon>
        <taxon>Streptomyces</taxon>
    </lineage>
</organism>
<dbReference type="Proteomes" id="UP000469670">
    <property type="component" value="Unassembled WGS sequence"/>
</dbReference>
<evidence type="ECO:0000313" key="1">
    <source>
        <dbReference type="EMBL" id="NEC20518.1"/>
    </source>
</evidence>
<dbReference type="AlphaFoldDB" id="A0A7K3RZ64"/>
<dbReference type="RefSeq" id="WP_164204275.1">
    <property type="nucleotide sequence ID" value="NZ_JAAGMP010000895.1"/>
</dbReference>
<dbReference type="GO" id="GO:0003677">
    <property type="term" value="F:DNA binding"/>
    <property type="evidence" value="ECO:0007669"/>
    <property type="project" value="InterPro"/>
</dbReference>
<reference evidence="1 2" key="1">
    <citation type="submission" date="2020-01" db="EMBL/GenBank/DDBJ databases">
        <title>Insect and environment-associated Actinomycetes.</title>
        <authorList>
            <person name="Currrie C."/>
            <person name="Chevrette M."/>
            <person name="Carlson C."/>
            <person name="Stubbendieck R."/>
            <person name="Wendt-Pienkowski E."/>
        </authorList>
    </citation>
    <scope>NUCLEOTIDE SEQUENCE [LARGE SCALE GENOMIC DNA]</scope>
    <source>
        <strain evidence="1 2">SID7590</strain>
    </source>
</reference>
<dbReference type="InterPro" id="IPR010982">
    <property type="entry name" value="Lambda_DNA-bd_dom_sf"/>
</dbReference>
<proteinExistence type="predicted"/>